<evidence type="ECO:0000256" key="8">
    <source>
        <dbReference type="ARBA" id="ARBA00022801"/>
    </source>
</evidence>
<keyword evidence="8" id="KW-0378">Hydrolase</keyword>
<evidence type="ECO:0000256" key="1">
    <source>
        <dbReference type="ARBA" id="ARBA00001947"/>
    </source>
</evidence>
<dbReference type="InterPro" id="IPR052348">
    <property type="entry name" value="Metallopeptidase_M50B"/>
</dbReference>
<keyword evidence="6 13" id="KW-0812">Transmembrane</keyword>
<feature type="transmembrane region" description="Helical" evidence="13">
    <location>
        <begin position="91"/>
        <end position="113"/>
    </location>
</feature>
<feature type="transmembrane region" description="Helical" evidence="13">
    <location>
        <begin position="49"/>
        <end position="71"/>
    </location>
</feature>
<dbReference type="PANTHER" id="PTHR35864">
    <property type="entry name" value="ZINC METALLOPROTEASE MJ0611-RELATED"/>
    <property type="match status" value="1"/>
</dbReference>
<dbReference type="GO" id="GO:0006508">
    <property type="term" value="P:proteolysis"/>
    <property type="evidence" value="ECO:0007669"/>
    <property type="project" value="UniProtKB-KW"/>
</dbReference>
<dbReference type="GO" id="GO:0046872">
    <property type="term" value="F:metal ion binding"/>
    <property type="evidence" value="ECO:0007669"/>
    <property type="project" value="UniProtKB-KW"/>
</dbReference>
<keyword evidence="9" id="KW-0862">Zinc</keyword>
<protein>
    <recommendedName>
        <fullName evidence="14">Peptidase M50 domain-containing protein</fullName>
    </recommendedName>
</protein>
<comment type="cofactor">
    <cofactor evidence="1">
        <name>Zn(2+)</name>
        <dbReference type="ChEBI" id="CHEBI:29105"/>
    </cofactor>
</comment>
<evidence type="ECO:0000256" key="9">
    <source>
        <dbReference type="ARBA" id="ARBA00022833"/>
    </source>
</evidence>
<evidence type="ECO:0000256" key="11">
    <source>
        <dbReference type="ARBA" id="ARBA00023049"/>
    </source>
</evidence>
<reference evidence="15 16" key="1">
    <citation type="journal article" date="2016" name="Nat. Commun.">
        <title>Thousands of microbial genomes shed light on interconnected biogeochemical processes in an aquifer system.</title>
        <authorList>
            <person name="Anantharaman K."/>
            <person name="Brown C.T."/>
            <person name="Hug L.A."/>
            <person name="Sharon I."/>
            <person name="Castelle C.J."/>
            <person name="Probst A.J."/>
            <person name="Thomas B.C."/>
            <person name="Singh A."/>
            <person name="Wilkins M.J."/>
            <person name="Karaoz U."/>
            <person name="Brodie E.L."/>
            <person name="Williams K.H."/>
            <person name="Hubbard S.S."/>
            <person name="Banfield J.F."/>
        </authorList>
    </citation>
    <scope>NUCLEOTIDE SEQUENCE [LARGE SCALE GENOMIC DNA]</scope>
</reference>
<keyword evidence="12 13" id="KW-0472">Membrane</keyword>
<evidence type="ECO:0000256" key="13">
    <source>
        <dbReference type="SAM" id="Phobius"/>
    </source>
</evidence>
<evidence type="ECO:0000256" key="12">
    <source>
        <dbReference type="ARBA" id="ARBA00023136"/>
    </source>
</evidence>
<feature type="transmembrane region" description="Helical" evidence="13">
    <location>
        <begin position="6"/>
        <end position="28"/>
    </location>
</feature>
<feature type="domain" description="Peptidase M50" evidence="14">
    <location>
        <begin position="130"/>
        <end position="162"/>
    </location>
</feature>
<dbReference type="AlphaFoldDB" id="A0A1F5NSI9"/>
<accession>A0A1F5NSI9</accession>
<evidence type="ECO:0000256" key="2">
    <source>
        <dbReference type="ARBA" id="ARBA00004651"/>
    </source>
</evidence>
<proteinExistence type="inferred from homology"/>
<keyword evidence="11" id="KW-0482">Metalloprotease</keyword>
<comment type="similarity">
    <text evidence="3">Belongs to the peptidase M50B family.</text>
</comment>
<organism evidence="15 16">
    <name type="scientific">Candidatus Doudnabacteria bacterium RIFCSPHIGHO2_01_FULL_45_18</name>
    <dbReference type="NCBI Taxonomy" id="1817823"/>
    <lineage>
        <taxon>Bacteria</taxon>
        <taxon>Candidatus Doudnaibacteriota</taxon>
    </lineage>
</organism>
<evidence type="ECO:0000259" key="14">
    <source>
        <dbReference type="Pfam" id="PF02163"/>
    </source>
</evidence>
<dbReference type="GO" id="GO:0008237">
    <property type="term" value="F:metallopeptidase activity"/>
    <property type="evidence" value="ECO:0007669"/>
    <property type="project" value="UniProtKB-KW"/>
</dbReference>
<dbReference type="EMBL" id="MFEJ01000015">
    <property type="protein sequence ID" value="OGE80320.1"/>
    <property type="molecule type" value="Genomic_DNA"/>
</dbReference>
<evidence type="ECO:0000256" key="5">
    <source>
        <dbReference type="ARBA" id="ARBA00022670"/>
    </source>
</evidence>
<dbReference type="InterPro" id="IPR008915">
    <property type="entry name" value="Peptidase_M50"/>
</dbReference>
<evidence type="ECO:0000256" key="4">
    <source>
        <dbReference type="ARBA" id="ARBA00022475"/>
    </source>
</evidence>
<keyword evidence="5" id="KW-0645">Protease</keyword>
<keyword evidence="4" id="KW-1003">Cell membrane</keyword>
<dbReference type="PANTHER" id="PTHR35864:SF1">
    <property type="entry name" value="ZINC METALLOPROTEASE YWHC-RELATED"/>
    <property type="match status" value="1"/>
</dbReference>
<comment type="caution">
    <text evidence="15">The sequence shown here is derived from an EMBL/GenBank/DDBJ whole genome shotgun (WGS) entry which is preliminary data.</text>
</comment>
<evidence type="ECO:0000256" key="10">
    <source>
        <dbReference type="ARBA" id="ARBA00022989"/>
    </source>
</evidence>
<evidence type="ECO:0000313" key="16">
    <source>
        <dbReference type="Proteomes" id="UP000176233"/>
    </source>
</evidence>
<evidence type="ECO:0000256" key="3">
    <source>
        <dbReference type="ARBA" id="ARBA00007931"/>
    </source>
</evidence>
<evidence type="ECO:0000256" key="7">
    <source>
        <dbReference type="ARBA" id="ARBA00022723"/>
    </source>
</evidence>
<evidence type="ECO:0000313" key="15">
    <source>
        <dbReference type="EMBL" id="OGE80320.1"/>
    </source>
</evidence>
<dbReference type="CDD" id="cd06158">
    <property type="entry name" value="S2P-M50_like_1"/>
    <property type="match status" value="1"/>
</dbReference>
<keyword evidence="7" id="KW-0479">Metal-binding</keyword>
<evidence type="ECO:0000256" key="6">
    <source>
        <dbReference type="ARBA" id="ARBA00022692"/>
    </source>
</evidence>
<name>A0A1F5NSI9_9BACT</name>
<dbReference type="Pfam" id="PF02163">
    <property type="entry name" value="Peptidase_M50"/>
    <property type="match status" value="1"/>
</dbReference>
<dbReference type="InterPro" id="IPR044537">
    <property type="entry name" value="Rip2-like"/>
</dbReference>
<dbReference type="GO" id="GO:0005886">
    <property type="term" value="C:plasma membrane"/>
    <property type="evidence" value="ECO:0007669"/>
    <property type="project" value="UniProtKB-SubCell"/>
</dbReference>
<gene>
    <name evidence="15" type="ORF">A2660_02230</name>
</gene>
<keyword evidence="10 13" id="KW-1133">Transmembrane helix</keyword>
<comment type="subcellular location">
    <subcellularLocation>
        <location evidence="2">Cell membrane</location>
        <topology evidence="2">Multi-pass membrane protein</topology>
    </subcellularLocation>
</comment>
<dbReference type="Proteomes" id="UP000176233">
    <property type="component" value="Unassembled WGS sequence"/>
</dbReference>
<sequence>MDPISIAIFIFILLFSIIFHEIAHGLMAERLGDTTARDAGRLTLNPVPHIDLFGSILLPAFLLLVNSPILFGAAKPVPVDFRNLRNLKWGMILVSLAGPATNFLLAIVAAIVFRMLPNISELGQGLLIQTISLNLVLGLFNLIPIPPLDGSKILASLFGFLDRNWMYMMLSLERFGFIILILFLYTGLIQFMIVPPLIFLLKFLLGPNVPLGL</sequence>